<keyword evidence="2" id="KW-1185">Reference proteome</keyword>
<dbReference type="Proteomes" id="UP000183002">
    <property type="component" value="Unassembled WGS sequence"/>
</dbReference>
<gene>
    <name evidence="1" type="ORF">SAMN05216227_10856</name>
</gene>
<dbReference type="RefSeq" id="WP_050520839.1">
    <property type="nucleotide sequence ID" value="NZ_FOCO01000085.1"/>
</dbReference>
<accession>A0A1H8NIB9</accession>
<dbReference type="OrthoDB" id="7866589at2"/>
<organism evidence="1 2">
    <name type="scientific">Pseudorhodobacter antarcticus</name>
    <dbReference type="NCBI Taxonomy" id="1077947"/>
    <lineage>
        <taxon>Bacteria</taxon>
        <taxon>Pseudomonadati</taxon>
        <taxon>Pseudomonadota</taxon>
        <taxon>Alphaproteobacteria</taxon>
        <taxon>Rhodobacterales</taxon>
        <taxon>Paracoccaceae</taxon>
        <taxon>Pseudorhodobacter</taxon>
    </lineage>
</organism>
<protein>
    <submittedName>
        <fullName evidence="1">Uncharacterized protein</fullName>
    </submittedName>
</protein>
<dbReference type="STRING" id="1077947.SAMN05216227_10856"/>
<name>A0A1H8NIB9_9RHOB</name>
<sequence>MDNLTDALIQARQTAQALDRARASITRILTTLEGGVKAPFNPASLAAEHRAEHRMGVPSRHDTDTELRAFVLSRIDYLSHPGR</sequence>
<reference evidence="1 2" key="1">
    <citation type="submission" date="2016-10" db="EMBL/GenBank/DDBJ databases">
        <authorList>
            <person name="de Groot N.N."/>
        </authorList>
    </citation>
    <scope>NUCLEOTIDE SEQUENCE [LARGE SCALE GENOMIC DNA]</scope>
    <source>
        <strain evidence="1 2">CGMCC 1.10836</strain>
    </source>
</reference>
<evidence type="ECO:0000313" key="1">
    <source>
        <dbReference type="EMBL" id="SEO29481.1"/>
    </source>
</evidence>
<evidence type="ECO:0000313" key="2">
    <source>
        <dbReference type="Proteomes" id="UP000183002"/>
    </source>
</evidence>
<dbReference type="AlphaFoldDB" id="A0A1H8NIB9"/>
<proteinExistence type="predicted"/>
<dbReference type="EMBL" id="FOCO01000085">
    <property type="protein sequence ID" value="SEO29481.1"/>
    <property type="molecule type" value="Genomic_DNA"/>
</dbReference>